<proteinExistence type="predicted"/>
<evidence type="ECO:0000313" key="4">
    <source>
        <dbReference type="Proteomes" id="UP000829194"/>
    </source>
</evidence>
<dbReference type="InterPro" id="IPR053145">
    <property type="entry name" value="AB_hydrolase_Est10"/>
</dbReference>
<evidence type="ECO:0000256" key="1">
    <source>
        <dbReference type="SAM" id="SignalP"/>
    </source>
</evidence>
<name>A0ABY3XAZ8_9GAMM</name>
<feature type="domain" description="Xaa-Pro dipeptidyl-peptidase-like" evidence="2">
    <location>
        <begin position="128"/>
        <end position="316"/>
    </location>
</feature>
<gene>
    <name evidence="3" type="ORF">MOV92_00270</name>
</gene>
<feature type="chain" id="PRO_5046093018" evidence="1">
    <location>
        <begin position="24"/>
        <end position="452"/>
    </location>
</feature>
<protein>
    <submittedName>
        <fullName evidence="3">Alpha/beta hydrolase</fullName>
    </submittedName>
</protein>
<keyword evidence="3" id="KW-0378">Hydrolase</keyword>
<accession>A0ABY3XAZ8</accession>
<dbReference type="PANTHER" id="PTHR43265:SF1">
    <property type="entry name" value="ESTERASE ESTD"/>
    <property type="match status" value="1"/>
</dbReference>
<dbReference type="Pfam" id="PF02129">
    <property type="entry name" value="Peptidase_S15"/>
    <property type="match status" value="1"/>
</dbReference>
<dbReference type="Proteomes" id="UP000829194">
    <property type="component" value="Chromosome"/>
</dbReference>
<dbReference type="GO" id="GO:0016787">
    <property type="term" value="F:hydrolase activity"/>
    <property type="evidence" value="ECO:0007669"/>
    <property type="project" value="UniProtKB-KW"/>
</dbReference>
<dbReference type="RefSeq" id="WP_057941087.1">
    <property type="nucleotide sequence ID" value="NZ_CP011131.1"/>
</dbReference>
<keyword evidence="4" id="KW-1185">Reference proteome</keyword>
<evidence type="ECO:0000259" key="2">
    <source>
        <dbReference type="Pfam" id="PF02129"/>
    </source>
</evidence>
<feature type="signal peptide" evidence="1">
    <location>
        <begin position="1"/>
        <end position="23"/>
    </location>
</feature>
<dbReference type="InterPro" id="IPR029058">
    <property type="entry name" value="AB_hydrolase_fold"/>
</dbReference>
<organism evidence="3 4">
    <name type="scientific">Lysobacter gummosus</name>
    <dbReference type="NCBI Taxonomy" id="262324"/>
    <lineage>
        <taxon>Bacteria</taxon>
        <taxon>Pseudomonadati</taxon>
        <taxon>Pseudomonadota</taxon>
        <taxon>Gammaproteobacteria</taxon>
        <taxon>Lysobacterales</taxon>
        <taxon>Lysobacteraceae</taxon>
        <taxon>Lysobacter</taxon>
    </lineage>
</organism>
<sequence>MNTSVLRTTALLTALLASAAAVAAEPAAAAKAPDARCHAGAYRLDDDSVVSVGTIDKPEQLRWRLIDGRTGKLTPKDGAWVSTRGWSDRSDGVRVSFGACDEGRIQYEGHAGKKIKFDIVDTKFEGKGVSLRGRLVLPQGSGPVPVIVMVHGSENYSGVDSYYQQHLFPAEGVGVFVYDKRGTGGSSGKYSQNFHDLSDDASAALREAQRLGGARIGRIGFHGGSQGGWVAPLAASKTPQAQFVFVGFGLADSVLAEDRDQVVLDLRAAGFGDAQTLRKAREVSDVTGLIASTNGKRGWEALDALREKYQGEPWWKSLKGEYSGLIALHTREESMAEMAKYDYEVSWDYDPMPVLKTLNTPQLWVLGGDDVEAPPQETQKRLIALGQAGRPITSVVFPQADHGILEFEKDAKGERQHTRTADGYVRMQLDWVKDGTLKHWPYGTAKRLAGPK</sequence>
<keyword evidence="1" id="KW-0732">Signal</keyword>
<evidence type="ECO:0000313" key="3">
    <source>
        <dbReference type="EMBL" id="UNP29758.1"/>
    </source>
</evidence>
<dbReference type="PANTHER" id="PTHR43265">
    <property type="entry name" value="ESTERASE ESTD"/>
    <property type="match status" value="1"/>
</dbReference>
<dbReference type="SUPFAM" id="SSF53474">
    <property type="entry name" value="alpha/beta-Hydrolases"/>
    <property type="match status" value="1"/>
</dbReference>
<reference evidence="3 4" key="1">
    <citation type="submission" date="2022-03" db="EMBL/GenBank/DDBJ databases">
        <title>Complete genome sequence of Lysobacter capsici VKM B-2533 and Lysobacter gummosus 10.1.1, promising sources of lytic agents.</title>
        <authorList>
            <person name="Tarlachkov S.V."/>
            <person name="Kudryakova I.V."/>
            <person name="Afoshin A.S."/>
            <person name="Leontyevskaya E.A."/>
            <person name="Leontyevskaya N.V."/>
        </authorList>
    </citation>
    <scope>NUCLEOTIDE SEQUENCE [LARGE SCALE GENOMIC DNA]</scope>
    <source>
        <strain evidence="3 4">10.1.1</strain>
    </source>
</reference>
<dbReference type="Gene3D" id="3.40.50.1820">
    <property type="entry name" value="alpha/beta hydrolase"/>
    <property type="match status" value="1"/>
</dbReference>
<dbReference type="EMBL" id="CP093547">
    <property type="protein sequence ID" value="UNP29758.1"/>
    <property type="molecule type" value="Genomic_DNA"/>
</dbReference>
<dbReference type="InterPro" id="IPR000383">
    <property type="entry name" value="Xaa-Pro-like_dom"/>
</dbReference>